<evidence type="ECO:0000313" key="3">
    <source>
        <dbReference type="Proteomes" id="UP000034664"/>
    </source>
</evidence>
<keyword evidence="1" id="KW-0472">Membrane</keyword>
<evidence type="ECO:0000256" key="1">
    <source>
        <dbReference type="SAM" id="Phobius"/>
    </source>
</evidence>
<dbReference type="EMBL" id="LBZM01000040">
    <property type="protein sequence ID" value="KKR70932.1"/>
    <property type="molecule type" value="Genomic_DNA"/>
</dbReference>
<accession>A0A0G0W6Q2</accession>
<keyword evidence="1" id="KW-1133">Transmembrane helix</keyword>
<comment type="caution">
    <text evidence="2">The sequence shown here is derived from an EMBL/GenBank/DDBJ whole genome shotgun (WGS) entry which is preliminary data.</text>
</comment>
<dbReference type="AlphaFoldDB" id="A0A0G0W6Q2"/>
<protein>
    <submittedName>
        <fullName evidence="2">Uncharacterized protein</fullName>
    </submittedName>
</protein>
<evidence type="ECO:0000313" key="2">
    <source>
        <dbReference type="EMBL" id="KKR70932.1"/>
    </source>
</evidence>
<feature type="transmembrane region" description="Helical" evidence="1">
    <location>
        <begin position="74"/>
        <end position="97"/>
    </location>
</feature>
<proteinExistence type="predicted"/>
<organism evidence="2 3">
    <name type="scientific">Candidatus Roizmanbacteria bacterium GW2011_GWB1_40_7</name>
    <dbReference type="NCBI Taxonomy" id="1618482"/>
    <lineage>
        <taxon>Bacteria</taxon>
        <taxon>Candidatus Roizmaniibacteriota</taxon>
    </lineage>
</organism>
<gene>
    <name evidence="2" type="ORF">UU14_C0040G0002</name>
</gene>
<sequence length="99" mass="11486">MFENDPEIEKLREKWPDMTYEEKIDKFLWKMVWFHHRKHIPGNPNQAINELTKTLNEASSSSEKLTKSIRTATWVAAIIGGLGVLTAIVNLQVLTFFEL</sequence>
<name>A0A0G0W6Q2_9BACT</name>
<reference evidence="2 3" key="1">
    <citation type="journal article" date="2015" name="Nature">
        <title>rRNA introns, odd ribosomes, and small enigmatic genomes across a large radiation of phyla.</title>
        <authorList>
            <person name="Brown C.T."/>
            <person name="Hug L.A."/>
            <person name="Thomas B.C."/>
            <person name="Sharon I."/>
            <person name="Castelle C.J."/>
            <person name="Singh A."/>
            <person name="Wilkins M.J."/>
            <person name="Williams K.H."/>
            <person name="Banfield J.F."/>
        </authorList>
    </citation>
    <scope>NUCLEOTIDE SEQUENCE [LARGE SCALE GENOMIC DNA]</scope>
</reference>
<keyword evidence="1" id="KW-0812">Transmembrane</keyword>
<dbReference type="Proteomes" id="UP000034664">
    <property type="component" value="Unassembled WGS sequence"/>
</dbReference>